<feature type="transmembrane region" description="Helical" evidence="7">
    <location>
        <begin position="138"/>
        <end position="162"/>
    </location>
</feature>
<feature type="transmembrane region" description="Helical" evidence="7">
    <location>
        <begin position="273"/>
        <end position="291"/>
    </location>
</feature>
<evidence type="ECO:0000256" key="7">
    <source>
        <dbReference type="RuleBase" id="RU363032"/>
    </source>
</evidence>
<feature type="transmembrane region" description="Helical" evidence="7">
    <location>
        <begin position="174"/>
        <end position="195"/>
    </location>
</feature>
<keyword evidence="10" id="KW-1185">Reference proteome</keyword>
<dbReference type="Pfam" id="PF00528">
    <property type="entry name" value="BPD_transp_1"/>
    <property type="match status" value="1"/>
</dbReference>
<gene>
    <name evidence="9" type="ORF">HF992_06110</name>
</gene>
<evidence type="ECO:0000256" key="2">
    <source>
        <dbReference type="ARBA" id="ARBA00022448"/>
    </source>
</evidence>
<dbReference type="Gene3D" id="1.10.3720.10">
    <property type="entry name" value="MetI-like"/>
    <property type="match status" value="1"/>
</dbReference>
<feature type="domain" description="ABC transmembrane type-1" evidence="8">
    <location>
        <begin position="99"/>
        <end position="296"/>
    </location>
</feature>
<dbReference type="InterPro" id="IPR035906">
    <property type="entry name" value="MetI-like_sf"/>
</dbReference>
<evidence type="ECO:0000256" key="3">
    <source>
        <dbReference type="ARBA" id="ARBA00022475"/>
    </source>
</evidence>
<evidence type="ECO:0000313" key="10">
    <source>
        <dbReference type="Proteomes" id="UP000522720"/>
    </source>
</evidence>
<evidence type="ECO:0000313" key="9">
    <source>
        <dbReference type="EMBL" id="NKZ20422.1"/>
    </source>
</evidence>
<evidence type="ECO:0000256" key="1">
    <source>
        <dbReference type="ARBA" id="ARBA00004651"/>
    </source>
</evidence>
<dbReference type="Pfam" id="PF19300">
    <property type="entry name" value="BPD_transp_1_N"/>
    <property type="match status" value="1"/>
</dbReference>
<keyword evidence="5 7" id="KW-1133">Transmembrane helix</keyword>
<dbReference type="SUPFAM" id="SSF161098">
    <property type="entry name" value="MetI-like"/>
    <property type="match status" value="1"/>
</dbReference>
<keyword evidence="3" id="KW-1003">Cell membrane</keyword>
<dbReference type="EMBL" id="JAAXPR010000009">
    <property type="protein sequence ID" value="NKZ20422.1"/>
    <property type="molecule type" value="Genomic_DNA"/>
</dbReference>
<evidence type="ECO:0000256" key="5">
    <source>
        <dbReference type="ARBA" id="ARBA00022989"/>
    </source>
</evidence>
<dbReference type="AlphaFoldDB" id="A0A7X6N1E6"/>
<dbReference type="PROSITE" id="PS50928">
    <property type="entry name" value="ABC_TM1"/>
    <property type="match status" value="1"/>
</dbReference>
<evidence type="ECO:0000256" key="6">
    <source>
        <dbReference type="ARBA" id="ARBA00023136"/>
    </source>
</evidence>
<keyword evidence="2 7" id="KW-0813">Transport</keyword>
<dbReference type="GO" id="GO:0055085">
    <property type="term" value="P:transmembrane transport"/>
    <property type="evidence" value="ECO:0007669"/>
    <property type="project" value="InterPro"/>
</dbReference>
<name>A0A7X6N1E6_9STRE</name>
<organism evidence="9 10">
    <name type="scientific">Streptococcus ovuberis</name>
    <dbReference type="NCBI Taxonomy" id="1936207"/>
    <lineage>
        <taxon>Bacteria</taxon>
        <taxon>Bacillati</taxon>
        <taxon>Bacillota</taxon>
        <taxon>Bacilli</taxon>
        <taxon>Lactobacillales</taxon>
        <taxon>Streptococcaceae</taxon>
        <taxon>Streptococcus</taxon>
    </lineage>
</organism>
<sequence length="316" mass="35353">MVLSRLLKQVLSFLAALFLISALSFMLTKLTSANPAENYLRVSKIAITDETLKQATLQLGLDKPWLEQYLRWGRRAVVGDFGVSYVWKTPVLPLVRDGFLSTLSLGFLSFCWVLLFSFPLGIISGLYKGTWLDKLIQLLSFTSVSLPTFWLGYLLMLVFGVYLKWVPVSGKSGAGHALLPSLTLSFSLIGQYTALIRRTISEQLTSVHVENARLRGVKLRFIIKNHLLPNALPAITTGLSLTAVHLMTGALIIEEVFSWSGLGHVFVYSLQTIDLPVIQACMLLFGSLFLLNNVFSKWLANWVDPRVRKGRRRPHG</sequence>
<dbReference type="GO" id="GO:0005886">
    <property type="term" value="C:plasma membrane"/>
    <property type="evidence" value="ECO:0007669"/>
    <property type="project" value="UniProtKB-SubCell"/>
</dbReference>
<protein>
    <submittedName>
        <fullName evidence="9">ABC transporter permease</fullName>
    </submittedName>
</protein>
<keyword evidence="6 7" id="KW-0472">Membrane</keyword>
<comment type="caution">
    <text evidence="9">The sequence shown here is derived from an EMBL/GenBank/DDBJ whole genome shotgun (WGS) entry which is preliminary data.</text>
</comment>
<dbReference type="CDD" id="cd06261">
    <property type="entry name" value="TM_PBP2"/>
    <property type="match status" value="1"/>
</dbReference>
<accession>A0A7X6N1E6</accession>
<keyword evidence="4 7" id="KW-0812">Transmembrane</keyword>
<feature type="transmembrane region" description="Helical" evidence="7">
    <location>
        <begin position="227"/>
        <end position="253"/>
    </location>
</feature>
<comment type="similarity">
    <text evidence="7">Belongs to the binding-protein-dependent transport system permease family.</text>
</comment>
<dbReference type="Proteomes" id="UP000522720">
    <property type="component" value="Unassembled WGS sequence"/>
</dbReference>
<dbReference type="RefSeq" id="WP_168549179.1">
    <property type="nucleotide sequence ID" value="NZ_JAAXPR010000009.1"/>
</dbReference>
<dbReference type="InterPro" id="IPR000515">
    <property type="entry name" value="MetI-like"/>
</dbReference>
<dbReference type="PANTHER" id="PTHR43163:SF6">
    <property type="entry name" value="DIPEPTIDE TRANSPORT SYSTEM PERMEASE PROTEIN DPPB-RELATED"/>
    <property type="match status" value="1"/>
</dbReference>
<dbReference type="PANTHER" id="PTHR43163">
    <property type="entry name" value="DIPEPTIDE TRANSPORT SYSTEM PERMEASE PROTEIN DPPB-RELATED"/>
    <property type="match status" value="1"/>
</dbReference>
<evidence type="ECO:0000256" key="4">
    <source>
        <dbReference type="ARBA" id="ARBA00022692"/>
    </source>
</evidence>
<proteinExistence type="inferred from homology"/>
<reference evidence="9 10" key="1">
    <citation type="submission" date="2020-04" db="EMBL/GenBank/DDBJ databases">
        <title>MicrobeNet Type strains.</title>
        <authorList>
            <person name="Nicholson A.C."/>
        </authorList>
    </citation>
    <scope>NUCLEOTIDE SEQUENCE [LARGE SCALE GENOMIC DNA]</scope>
    <source>
        <strain evidence="9 10">CCUG 69612</strain>
    </source>
</reference>
<feature type="transmembrane region" description="Helical" evidence="7">
    <location>
        <begin position="103"/>
        <end position="126"/>
    </location>
</feature>
<evidence type="ECO:0000259" key="8">
    <source>
        <dbReference type="PROSITE" id="PS50928"/>
    </source>
</evidence>
<comment type="subcellular location">
    <subcellularLocation>
        <location evidence="1 7">Cell membrane</location>
        <topology evidence="1 7">Multi-pass membrane protein</topology>
    </subcellularLocation>
</comment>
<dbReference type="InterPro" id="IPR045621">
    <property type="entry name" value="BPD_transp_1_N"/>
</dbReference>